<feature type="transmembrane region" description="Helical" evidence="1">
    <location>
        <begin position="6"/>
        <end position="27"/>
    </location>
</feature>
<name>A0A1F2WGF3_9ACTN</name>
<protein>
    <recommendedName>
        <fullName evidence="4">DUF948 domain-containing protein</fullName>
    </recommendedName>
</protein>
<reference evidence="2 3" key="1">
    <citation type="journal article" date="2016" name="Nat. Commun.">
        <title>Thousands of microbial genomes shed light on interconnected biogeochemical processes in an aquifer system.</title>
        <authorList>
            <person name="Anantharaman K."/>
            <person name="Brown C.T."/>
            <person name="Hug L.A."/>
            <person name="Sharon I."/>
            <person name="Castelle C.J."/>
            <person name="Probst A.J."/>
            <person name="Thomas B.C."/>
            <person name="Singh A."/>
            <person name="Wilkins M.J."/>
            <person name="Karaoz U."/>
            <person name="Brodie E.L."/>
            <person name="Williams K.H."/>
            <person name="Hubbard S.S."/>
            <person name="Banfield J.F."/>
        </authorList>
    </citation>
    <scope>NUCLEOTIDE SEQUENCE [LARGE SCALE GENOMIC DNA]</scope>
</reference>
<evidence type="ECO:0008006" key="4">
    <source>
        <dbReference type="Google" id="ProtNLM"/>
    </source>
</evidence>
<keyword evidence="1" id="KW-1133">Transmembrane helix</keyword>
<sequence>MQALKIIFLILAIIAVPVVSFALVRLLHKMSRGLSHINRTIDDARPQVNLLLSNLNHTVENVNGELDKVGRLTEQAQGMLERTDKSLSSVEKALSSRTARYGGMLAGYYTTSALVRRILRK</sequence>
<proteinExistence type="predicted"/>
<evidence type="ECO:0000313" key="2">
    <source>
        <dbReference type="EMBL" id="OFW55945.1"/>
    </source>
</evidence>
<dbReference type="EMBL" id="MELK01000050">
    <property type="protein sequence ID" value="OFW55945.1"/>
    <property type="molecule type" value="Genomic_DNA"/>
</dbReference>
<comment type="caution">
    <text evidence="2">The sequence shown here is derived from an EMBL/GenBank/DDBJ whole genome shotgun (WGS) entry which is preliminary data.</text>
</comment>
<dbReference type="Proteomes" id="UP000177876">
    <property type="component" value="Unassembled WGS sequence"/>
</dbReference>
<accession>A0A1F2WGF3</accession>
<evidence type="ECO:0000313" key="3">
    <source>
        <dbReference type="Proteomes" id="UP000177876"/>
    </source>
</evidence>
<gene>
    <name evidence="2" type="ORF">A2Y75_04280</name>
</gene>
<organism evidence="2 3">
    <name type="scientific">Candidatus Solincola sediminis</name>
    <dbReference type="NCBI Taxonomy" id="1797199"/>
    <lineage>
        <taxon>Bacteria</taxon>
        <taxon>Bacillati</taxon>
        <taxon>Actinomycetota</taxon>
        <taxon>Candidatus Geothermincolia</taxon>
        <taxon>Candidatus Geothermincolales</taxon>
        <taxon>Candidatus Geothermincolaceae</taxon>
        <taxon>Candidatus Solincola</taxon>
    </lineage>
</organism>
<evidence type="ECO:0000256" key="1">
    <source>
        <dbReference type="SAM" id="Phobius"/>
    </source>
</evidence>
<dbReference type="AlphaFoldDB" id="A0A1F2WGF3"/>
<keyword evidence="1" id="KW-0472">Membrane</keyword>
<keyword evidence="1" id="KW-0812">Transmembrane</keyword>
<dbReference type="STRING" id="1797197.A2Y75_04280"/>